<comment type="subunit">
    <text evidence="2">Component of the large ribosomal subunit.</text>
</comment>
<comment type="similarity">
    <text evidence="1">Belongs to the eukaryotic ribosomal protein eL36 family.</text>
</comment>
<proteinExistence type="inferred from homology"/>
<dbReference type="InterPro" id="IPR000509">
    <property type="entry name" value="Ribosomal_eL36"/>
</dbReference>
<comment type="function">
    <text evidence="5">Component of the large ribosomal subunit. The ribosome is a large ribonucleoprotein complex responsible for the synthesis of proteins in the cell.</text>
</comment>
<gene>
    <name evidence="8" type="ORF">NYPRO_LOCUS12166</name>
    <name evidence="9" type="ORF">NYPRO_LOCUS20946</name>
</gene>
<evidence type="ECO:0000313" key="9">
    <source>
        <dbReference type="EMBL" id="CAD7688153.1"/>
    </source>
</evidence>
<keyword evidence="3" id="KW-0689">Ribosomal protein</keyword>
<evidence type="ECO:0000256" key="5">
    <source>
        <dbReference type="ARBA" id="ARBA00034092"/>
    </source>
</evidence>
<dbReference type="GO" id="GO:0005840">
    <property type="term" value="C:ribosome"/>
    <property type="evidence" value="ECO:0007669"/>
    <property type="project" value="UniProtKB-KW"/>
</dbReference>
<dbReference type="EMBL" id="CAJHUB010000765">
    <property type="protein sequence ID" value="CAD7688153.1"/>
    <property type="molecule type" value="Genomic_DNA"/>
</dbReference>
<evidence type="ECO:0000256" key="4">
    <source>
        <dbReference type="ARBA" id="ARBA00023274"/>
    </source>
</evidence>
<name>A0A811YVY2_NYCPR</name>
<dbReference type="GO" id="GO:1990904">
    <property type="term" value="C:ribonucleoprotein complex"/>
    <property type="evidence" value="ECO:0007669"/>
    <property type="project" value="UniProtKB-KW"/>
</dbReference>
<accession>A0A811YVY2</accession>
<sequence>MPQTGKLRPTLLLWRNNPKSLISSVPPSHHAVFLSSFGFTLKVGDREQINQEDHKVTKNVNKPRHSHRGRCLTTHVKFMRDVVREACSFAPYQRPAMGLLKVSRDKHTLKFTKQRLETHIHGKRKREELFNILQPRVKQPSRRTEPSPL</sequence>
<evidence type="ECO:0000256" key="2">
    <source>
        <dbReference type="ARBA" id="ARBA00011133"/>
    </source>
</evidence>
<evidence type="ECO:0000313" key="10">
    <source>
        <dbReference type="Proteomes" id="UP000645828"/>
    </source>
</evidence>
<dbReference type="EMBL" id="CAJHUB010000711">
    <property type="protein sequence ID" value="CAD7679367.1"/>
    <property type="molecule type" value="Genomic_DNA"/>
</dbReference>
<keyword evidence="4" id="KW-0687">Ribonucleoprotein</keyword>
<evidence type="ECO:0000256" key="3">
    <source>
        <dbReference type="ARBA" id="ARBA00022980"/>
    </source>
</evidence>
<evidence type="ECO:0000313" key="8">
    <source>
        <dbReference type="EMBL" id="CAD7679367.1"/>
    </source>
</evidence>
<evidence type="ECO:0000256" key="7">
    <source>
        <dbReference type="ARBA" id="ARBA00035331"/>
    </source>
</evidence>
<dbReference type="GO" id="GO:0003735">
    <property type="term" value="F:structural constituent of ribosome"/>
    <property type="evidence" value="ECO:0007669"/>
    <property type="project" value="InterPro"/>
</dbReference>
<dbReference type="AlphaFoldDB" id="A0A811YVY2"/>
<reference evidence="8" key="1">
    <citation type="submission" date="2020-12" db="EMBL/GenBank/DDBJ databases">
        <authorList>
            <consortium name="Molecular Ecology Group"/>
        </authorList>
    </citation>
    <scope>NUCLEOTIDE SEQUENCE</scope>
    <source>
        <strain evidence="8">TBG_1078</strain>
    </source>
</reference>
<evidence type="ECO:0000256" key="1">
    <source>
        <dbReference type="ARBA" id="ARBA00006509"/>
    </source>
</evidence>
<dbReference type="InterPro" id="IPR038097">
    <property type="entry name" value="Ribosomal_eL36_sf"/>
</dbReference>
<evidence type="ECO:0000256" key="6">
    <source>
        <dbReference type="ARBA" id="ARBA00035226"/>
    </source>
</evidence>
<dbReference type="PANTHER" id="PTHR10114">
    <property type="entry name" value="60S RIBOSOMAL PROTEIN L36"/>
    <property type="match status" value="1"/>
</dbReference>
<dbReference type="Gene3D" id="1.10.10.1760">
    <property type="entry name" value="60S ribosomal protein L36"/>
    <property type="match status" value="1"/>
</dbReference>
<dbReference type="Proteomes" id="UP000645828">
    <property type="component" value="Unassembled WGS sequence"/>
</dbReference>
<dbReference type="GO" id="GO:0006412">
    <property type="term" value="P:translation"/>
    <property type="evidence" value="ECO:0007669"/>
    <property type="project" value="InterPro"/>
</dbReference>
<keyword evidence="10" id="KW-1185">Reference proteome</keyword>
<protein>
    <recommendedName>
        <fullName evidence="6">Large ribosomal subunit protein eL36</fullName>
    </recommendedName>
    <alternativeName>
        <fullName evidence="7">60S ribosomal protein L36</fullName>
    </alternativeName>
</protein>
<comment type="caution">
    <text evidence="8">The sequence shown here is derived from an EMBL/GenBank/DDBJ whole genome shotgun (WGS) entry which is preliminary data.</text>
</comment>
<organism evidence="8 10">
    <name type="scientific">Nyctereutes procyonoides</name>
    <name type="common">Raccoon dog</name>
    <name type="synonym">Canis procyonoides</name>
    <dbReference type="NCBI Taxonomy" id="34880"/>
    <lineage>
        <taxon>Eukaryota</taxon>
        <taxon>Metazoa</taxon>
        <taxon>Chordata</taxon>
        <taxon>Craniata</taxon>
        <taxon>Vertebrata</taxon>
        <taxon>Euteleostomi</taxon>
        <taxon>Mammalia</taxon>
        <taxon>Eutheria</taxon>
        <taxon>Laurasiatheria</taxon>
        <taxon>Carnivora</taxon>
        <taxon>Caniformia</taxon>
        <taxon>Canidae</taxon>
        <taxon>Nyctereutes</taxon>
    </lineage>
</organism>
<dbReference type="Pfam" id="PF01158">
    <property type="entry name" value="Ribosomal_L36e"/>
    <property type="match status" value="1"/>
</dbReference>